<proteinExistence type="predicted"/>
<keyword evidence="3" id="KW-1185">Reference proteome</keyword>
<name>A0A2Z7BUK6_9LAMI</name>
<accession>A0A2Z7BUK6</accession>
<feature type="region of interest" description="Disordered" evidence="1">
    <location>
        <begin position="120"/>
        <end position="159"/>
    </location>
</feature>
<dbReference type="Proteomes" id="UP000250235">
    <property type="component" value="Unassembled WGS sequence"/>
</dbReference>
<gene>
    <name evidence="2" type="ORF">F511_30591</name>
</gene>
<feature type="compositionally biased region" description="Polar residues" evidence="1">
    <location>
        <begin position="1"/>
        <end position="15"/>
    </location>
</feature>
<dbReference type="AlphaFoldDB" id="A0A2Z7BUK6"/>
<dbReference type="EMBL" id="KV003980">
    <property type="protein sequence ID" value="KZV35927.1"/>
    <property type="molecule type" value="Genomic_DNA"/>
</dbReference>
<evidence type="ECO:0000256" key="1">
    <source>
        <dbReference type="SAM" id="MobiDB-lite"/>
    </source>
</evidence>
<organism evidence="2 3">
    <name type="scientific">Dorcoceras hygrometricum</name>
    <dbReference type="NCBI Taxonomy" id="472368"/>
    <lineage>
        <taxon>Eukaryota</taxon>
        <taxon>Viridiplantae</taxon>
        <taxon>Streptophyta</taxon>
        <taxon>Embryophyta</taxon>
        <taxon>Tracheophyta</taxon>
        <taxon>Spermatophyta</taxon>
        <taxon>Magnoliopsida</taxon>
        <taxon>eudicotyledons</taxon>
        <taxon>Gunneridae</taxon>
        <taxon>Pentapetalae</taxon>
        <taxon>asterids</taxon>
        <taxon>lamiids</taxon>
        <taxon>Lamiales</taxon>
        <taxon>Gesneriaceae</taxon>
        <taxon>Didymocarpoideae</taxon>
        <taxon>Trichosporeae</taxon>
        <taxon>Loxocarpinae</taxon>
        <taxon>Dorcoceras</taxon>
    </lineage>
</organism>
<feature type="compositionally biased region" description="Basic and acidic residues" evidence="1">
    <location>
        <begin position="129"/>
        <end position="141"/>
    </location>
</feature>
<evidence type="ECO:0000313" key="3">
    <source>
        <dbReference type="Proteomes" id="UP000250235"/>
    </source>
</evidence>
<feature type="region of interest" description="Disordered" evidence="1">
    <location>
        <begin position="1"/>
        <end position="24"/>
    </location>
</feature>
<evidence type="ECO:0000313" key="2">
    <source>
        <dbReference type="EMBL" id="KZV35927.1"/>
    </source>
</evidence>
<sequence length="206" mass="23570">MTSAVTSSFSRSYSDQQEDSADEKRCARYGMRIFSRKIQRNQQMLFGVSDSKTMSFTRKQQQHPVERLFVSAVAIYSVASYSVQSQDFQAQRIEEVAEDESSRSDDSAAKQLTTYQSWMSTAELNSNEESDKKPAKEKDAKAIYSRQRQLKSSSTDREVGATTAQLLKYIEYTVHQQRENKEEDEAIDNHSREELIVSIAESRLAC</sequence>
<protein>
    <submittedName>
        <fullName evidence="2">Uncharacterized protein</fullName>
    </submittedName>
</protein>
<reference evidence="2 3" key="1">
    <citation type="journal article" date="2015" name="Proc. Natl. Acad. Sci. U.S.A.">
        <title>The resurrection genome of Boea hygrometrica: A blueprint for survival of dehydration.</title>
        <authorList>
            <person name="Xiao L."/>
            <person name="Yang G."/>
            <person name="Zhang L."/>
            <person name="Yang X."/>
            <person name="Zhao S."/>
            <person name="Ji Z."/>
            <person name="Zhou Q."/>
            <person name="Hu M."/>
            <person name="Wang Y."/>
            <person name="Chen M."/>
            <person name="Xu Y."/>
            <person name="Jin H."/>
            <person name="Xiao X."/>
            <person name="Hu G."/>
            <person name="Bao F."/>
            <person name="Hu Y."/>
            <person name="Wan P."/>
            <person name="Li L."/>
            <person name="Deng X."/>
            <person name="Kuang T."/>
            <person name="Xiang C."/>
            <person name="Zhu J.K."/>
            <person name="Oliver M.J."/>
            <person name="He Y."/>
        </authorList>
    </citation>
    <scope>NUCLEOTIDE SEQUENCE [LARGE SCALE GENOMIC DNA]</scope>
    <source>
        <strain evidence="3">cv. XS01</strain>
    </source>
</reference>